<name>L7FLU2_ENTIV</name>
<gene>
    <name evidence="1" type="ORF">EIN_283740</name>
</gene>
<dbReference type="AlphaFoldDB" id="L7FLU2"/>
<dbReference type="VEuPathDB" id="AmoebaDB:EIN_283740"/>
<evidence type="ECO:0000313" key="1">
    <source>
        <dbReference type="EMBL" id="ELP84828.1"/>
    </source>
</evidence>
<dbReference type="Proteomes" id="UP000014680">
    <property type="component" value="Unassembled WGS sequence"/>
</dbReference>
<reference evidence="1 2" key="1">
    <citation type="submission" date="2012-10" db="EMBL/GenBank/DDBJ databases">
        <authorList>
            <person name="Zafar N."/>
            <person name="Inman J."/>
            <person name="Hall N."/>
            <person name="Lorenzi H."/>
            <person name="Caler E."/>
        </authorList>
    </citation>
    <scope>NUCLEOTIDE SEQUENCE [LARGE SCALE GENOMIC DNA]</scope>
    <source>
        <strain evidence="1 2">IP1</strain>
    </source>
</reference>
<dbReference type="GeneID" id="14883794"/>
<dbReference type="OMA" id="REMECEY"/>
<dbReference type="EMBL" id="KB207106">
    <property type="protein sequence ID" value="ELP84828.1"/>
    <property type="molecule type" value="Genomic_DNA"/>
</dbReference>
<organism evidence="1 2">
    <name type="scientific">Entamoeba invadens IP1</name>
    <dbReference type="NCBI Taxonomy" id="370355"/>
    <lineage>
        <taxon>Eukaryota</taxon>
        <taxon>Amoebozoa</taxon>
        <taxon>Evosea</taxon>
        <taxon>Archamoebae</taxon>
        <taxon>Mastigamoebida</taxon>
        <taxon>Entamoebidae</taxon>
        <taxon>Entamoeba</taxon>
    </lineage>
</organism>
<protein>
    <submittedName>
        <fullName evidence="1">Uncharacterized protein</fullName>
    </submittedName>
</protein>
<accession>L7FLU2</accession>
<proteinExistence type="predicted"/>
<keyword evidence="2" id="KW-1185">Reference proteome</keyword>
<sequence>MTQEVMRERLIFFAKMIDEELHGNTVEMFYRGIFSQKGMMWLDQIYLVLFPFSHTTKSIIRQIIIDSKFGLLRKIKDAFNRFVDVVDSTHDDEMKKEIAVIKEMSFIEFSDENHYIPQSFQKNEKVLKEWDDFIKKINYKLPTNNAKMFLKKSFFAVIEKKIEAKFNYTELMYKFETEKKKEKILEQKSTILLPTQTKLLTPLEQNAKKINNVIDVDKTTETPQICQKIETIEKREKAEKIEEKAQEDLKKPIPNSERNVGKEPKKLTKVEEKIQVPVTPQKREEKIENAKTNTTLEAKKMEELNGSDGLREMECEYETSTALDNLDTEYESVLIEIADKLRRGYVFQDTSLVENCLGTITSCFN</sequence>
<dbReference type="KEGG" id="eiv:EIN_283740"/>
<evidence type="ECO:0000313" key="2">
    <source>
        <dbReference type="Proteomes" id="UP000014680"/>
    </source>
</evidence>
<dbReference type="RefSeq" id="XP_004184174.1">
    <property type="nucleotide sequence ID" value="XM_004184126.1"/>
</dbReference>